<evidence type="ECO:0000256" key="1">
    <source>
        <dbReference type="SAM" id="MobiDB-lite"/>
    </source>
</evidence>
<gene>
    <name evidence="2" type="ORF">DORFOR_00028</name>
</gene>
<evidence type="ECO:0000313" key="3">
    <source>
        <dbReference type="Proteomes" id="UP000005359"/>
    </source>
</evidence>
<feature type="region of interest" description="Disordered" evidence="1">
    <location>
        <begin position="73"/>
        <end position="114"/>
    </location>
</feature>
<name>B0G1C7_9FIRM</name>
<organism evidence="2 3">
    <name type="scientific">Dorea formicigenerans ATCC 27755</name>
    <dbReference type="NCBI Taxonomy" id="411461"/>
    <lineage>
        <taxon>Bacteria</taxon>
        <taxon>Bacillati</taxon>
        <taxon>Bacillota</taxon>
        <taxon>Clostridia</taxon>
        <taxon>Lachnospirales</taxon>
        <taxon>Lachnospiraceae</taxon>
        <taxon>Dorea</taxon>
    </lineage>
</organism>
<sequence>MWEVSKVAETVERKPFKSIHIDTEKGIYLLNGEEVPMVSRIDLEFNNGKWSLLITRDELYVQEATKEEKAMPGYNFNHFTGKTKGKALRKKKVRVKRSHKNKYEQYSNNKETGR</sequence>
<dbReference type="AlphaFoldDB" id="B0G1C7"/>
<proteinExistence type="predicted"/>
<reference evidence="2 3" key="1">
    <citation type="submission" date="2007-10" db="EMBL/GenBank/DDBJ databases">
        <title>Draft genome sequence of Dorea formicigenerans(ATCC 27755).</title>
        <authorList>
            <person name="Sudarsanam P."/>
            <person name="Ley R."/>
            <person name="Guruge J."/>
            <person name="Turnbaugh P.J."/>
            <person name="Mahowald M."/>
            <person name="Liep D."/>
            <person name="Gordon J."/>
        </authorList>
    </citation>
    <scope>NUCLEOTIDE SEQUENCE [LARGE SCALE GENOMIC DNA]</scope>
    <source>
        <strain evidence="2 3">ATCC 27755</strain>
    </source>
</reference>
<dbReference type="Proteomes" id="UP000005359">
    <property type="component" value="Unassembled WGS sequence"/>
</dbReference>
<dbReference type="EMBL" id="AAXA02000002">
    <property type="protein sequence ID" value="EDR48593.1"/>
    <property type="molecule type" value="Genomic_DNA"/>
</dbReference>
<comment type="caution">
    <text evidence="2">The sequence shown here is derived from an EMBL/GenBank/DDBJ whole genome shotgun (WGS) entry which is preliminary data.</text>
</comment>
<dbReference type="PaxDb" id="411461-DORFOR_00028"/>
<reference evidence="2 3" key="2">
    <citation type="submission" date="2007-10" db="EMBL/GenBank/DDBJ databases">
        <authorList>
            <person name="Fulton L."/>
            <person name="Clifton S."/>
            <person name="Fulton B."/>
            <person name="Xu J."/>
            <person name="Minx P."/>
            <person name="Pepin K.H."/>
            <person name="Johnson M."/>
            <person name="Thiruvilangam P."/>
            <person name="Bhonagiri V."/>
            <person name="Nash W.E."/>
            <person name="Wang C."/>
            <person name="Mardis E.R."/>
            <person name="Wilson R.K."/>
        </authorList>
    </citation>
    <scope>NUCLEOTIDE SEQUENCE [LARGE SCALE GENOMIC DNA]</scope>
    <source>
        <strain evidence="2 3">ATCC 27755</strain>
    </source>
</reference>
<protein>
    <submittedName>
        <fullName evidence="2">Uncharacterized protein</fullName>
    </submittedName>
</protein>
<feature type="compositionally biased region" description="Basic residues" evidence="1">
    <location>
        <begin position="81"/>
        <end position="100"/>
    </location>
</feature>
<evidence type="ECO:0000313" key="2">
    <source>
        <dbReference type="EMBL" id="EDR48593.1"/>
    </source>
</evidence>
<accession>B0G1C7</accession>
<feature type="compositionally biased region" description="Polar residues" evidence="1">
    <location>
        <begin position="104"/>
        <end position="114"/>
    </location>
</feature>
<dbReference type="STRING" id="411461.DORFOR_00028"/>